<dbReference type="SUPFAM" id="SSF50985">
    <property type="entry name" value="RCC1/BLIP-II"/>
    <property type="match status" value="1"/>
</dbReference>
<keyword evidence="4" id="KW-0675">Receptor</keyword>
<accession>A0A5N5GTM2</accession>
<dbReference type="PROSITE" id="PS50012">
    <property type="entry name" value="RCC1_3"/>
    <property type="match status" value="1"/>
</dbReference>
<keyword evidence="5" id="KW-1185">Reference proteome</keyword>
<reference evidence="4 5" key="3">
    <citation type="submission" date="2019-11" db="EMBL/GenBank/DDBJ databases">
        <title>A de novo genome assembly of a pear dwarfing rootstock.</title>
        <authorList>
            <person name="Wang F."/>
            <person name="Wang J."/>
            <person name="Li S."/>
            <person name="Zhang Y."/>
            <person name="Fang M."/>
            <person name="Ma L."/>
            <person name="Zhao Y."/>
            <person name="Jiang S."/>
        </authorList>
    </citation>
    <scope>NUCLEOTIDE SEQUENCE [LARGE SCALE GENOMIC DNA]</scope>
    <source>
        <strain evidence="4">S2</strain>
        <tissue evidence="4">Leaf</tissue>
    </source>
</reference>
<evidence type="ECO:0000313" key="4">
    <source>
        <dbReference type="EMBL" id="KAB2618966.1"/>
    </source>
</evidence>
<sequence>MNKGMSRKQPAPPQPAANPAKQRATSAEKEFVDDDVFLDETLFETEARHSPMSYTSAFRSIDLSGVSAKMVAAGAEHTAAVTEDGSLYGWGWGRYGNLGLGDRNDCMVPERVSMVNFGQVGVGDNIDPCSPVQVKFLHEQKVVQISCGWRHTFAVTERQNVFSKSGKAIDKMERIVLIRPRNHASER</sequence>
<dbReference type="PROSITE" id="PS00626">
    <property type="entry name" value="RCC1_2"/>
    <property type="match status" value="2"/>
</dbReference>
<name>A0A5N5GTM2_9ROSA</name>
<dbReference type="InterPro" id="IPR000408">
    <property type="entry name" value="Reg_chr_condens"/>
</dbReference>
<reference evidence="4 5" key="1">
    <citation type="submission" date="2019-09" db="EMBL/GenBank/DDBJ databases">
        <authorList>
            <person name="Ou C."/>
        </authorList>
    </citation>
    <scope>NUCLEOTIDE SEQUENCE [LARGE SCALE GENOMIC DNA]</scope>
    <source>
        <strain evidence="4">S2</strain>
        <tissue evidence="4">Leaf</tissue>
    </source>
</reference>
<keyword evidence="1" id="KW-0677">Repeat</keyword>
<dbReference type="PANTHER" id="PTHR22870">
    <property type="entry name" value="REGULATOR OF CHROMOSOME CONDENSATION"/>
    <property type="match status" value="1"/>
</dbReference>
<evidence type="ECO:0000256" key="2">
    <source>
        <dbReference type="PROSITE-ProRule" id="PRU00235"/>
    </source>
</evidence>
<dbReference type="Gene3D" id="2.130.10.30">
    <property type="entry name" value="Regulator of chromosome condensation 1/beta-lactamase-inhibitor protein II"/>
    <property type="match status" value="2"/>
</dbReference>
<evidence type="ECO:0000313" key="5">
    <source>
        <dbReference type="Proteomes" id="UP000327157"/>
    </source>
</evidence>
<dbReference type="PANTHER" id="PTHR22870:SF360">
    <property type="entry name" value="ULTRAVIOLET-B RECEPTOR UVR8"/>
    <property type="match status" value="1"/>
</dbReference>
<evidence type="ECO:0000256" key="3">
    <source>
        <dbReference type="SAM" id="MobiDB-lite"/>
    </source>
</evidence>
<gene>
    <name evidence="4" type="ORF">D8674_014835</name>
</gene>
<dbReference type="InterPro" id="IPR051210">
    <property type="entry name" value="Ub_ligase/GEF_domain"/>
</dbReference>
<dbReference type="AlphaFoldDB" id="A0A5N5GTM2"/>
<dbReference type="OrthoDB" id="8068875at2759"/>
<comment type="caution">
    <text evidence="4">The sequence shown here is derived from an EMBL/GenBank/DDBJ whole genome shotgun (WGS) entry which is preliminary data.</text>
</comment>
<dbReference type="InterPro" id="IPR009091">
    <property type="entry name" value="RCC1/BLIP-II"/>
</dbReference>
<dbReference type="EMBL" id="SMOL01000401">
    <property type="protein sequence ID" value="KAB2618966.1"/>
    <property type="molecule type" value="Genomic_DNA"/>
</dbReference>
<feature type="region of interest" description="Disordered" evidence="3">
    <location>
        <begin position="1"/>
        <end position="30"/>
    </location>
</feature>
<feature type="repeat" description="RCC1" evidence="2">
    <location>
        <begin position="85"/>
        <end position="158"/>
    </location>
</feature>
<protein>
    <submittedName>
        <fullName evidence="4">Ultraviolet-B receptor UVR8-like</fullName>
    </submittedName>
</protein>
<organism evidence="4 5">
    <name type="scientific">Pyrus ussuriensis x Pyrus communis</name>
    <dbReference type="NCBI Taxonomy" id="2448454"/>
    <lineage>
        <taxon>Eukaryota</taxon>
        <taxon>Viridiplantae</taxon>
        <taxon>Streptophyta</taxon>
        <taxon>Embryophyta</taxon>
        <taxon>Tracheophyta</taxon>
        <taxon>Spermatophyta</taxon>
        <taxon>Magnoliopsida</taxon>
        <taxon>eudicotyledons</taxon>
        <taxon>Gunneridae</taxon>
        <taxon>Pentapetalae</taxon>
        <taxon>rosids</taxon>
        <taxon>fabids</taxon>
        <taxon>Rosales</taxon>
        <taxon>Rosaceae</taxon>
        <taxon>Amygdaloideae</taxon>
        <taxon>Maleae</taxon>
        <taxon>Pyrus</taxon>
    </lineage>
</organism>
<proteinExistence type="predicted"/>
<reference evidence="5" key="2">
    <citation type="submission" date="2019-10" db="EMBL/GenBank/DDBJ databases">
        <title>A de novo genome assembly of a pear dwarfing rootstock.</title>
        <authorList>
            <person name="Wang F."/>
            <person name="Wang J."/>
            <person name="Li S."/>
            <person name="Zhang Y."/>
            <person name="Fang M."/>
            <person name="Ma L."/>
            <person name="Zhao Y."/>
            <person name="Jiang S."/>
        </authorList>
    </citation>
    <scope>NUCLEOTIDE SEQUENCE [LARGE SCALE GENOMIC DNA]</scope>
</reference>
<evidence type="ECO:0000256" key="1">
    <source>
        <dbReference type="ARBA" id="ARBA00022737"/>
    </source>
</evidence>
<dbReference type="Proteomes" id="UP000327157">
    <property type="component" value="Chromosome 15"/>
</dbReference>
<dbReference type="Pfam" id="PF13540">
    <property type="entry name" value="RCC1_2"/>
    <property type="match status" value="1"/>
</dbReference>
<dbReference type="Pfam" id="PF00415">
    <property type="entry name" value="RCC1"/>
    <property type="match status" value="1"/>
</dbReference>